<dbReference type="SUPFAM" id="SSF56112">
    <property type="entry name" value="Protein kinase-like (PK-like)"/>
    <property type="match status" value="1"/>
</dbReference>
<gene>
    <name evidence="2" type="ORF">R5A26_36785</name>
</gene>
<dbReference type="Gene3D" id="3.90.1200.10">
    <property type="match status" value="1"/>
</dbReference>
<protein>
    <submittedName>
        <fullName evidence="2">Phosphotransferase</fullName>
    </submittedName>
</protein>
<keyword evidence="3" id="KW-1185">Reference proteome</keyword>
<dbReference type="Proteomes" id="UP001187346">
    <property type="component" value="Unassembled WGS sequence"/>
</dbReference>
<evidence type="ECO:0000313" key="2">
    <source>
        <dbReference type="EMBL" id="MDV7221512.1"/>
    </source>
</evidence>
<reference evidence="2 3" key="1">
    <citation type="submission" date="2023-10" db="EMBL/GenBank/DDBJ databases">
        <title>Characterization of rhizosphere-enriched actinobacteria from wheat plants lab-grown on chernevaya soil.</title>
        <authorList>
            <person name="Tikhonova E.N."/>
            <person name="Konopkin A."/>
            <person name="Kravchenko I.K."/>
        </authorList>
    </citation>
    <scope>NUCLEOTIDE SEQUENCE [LARGE SCALE GENOMIC DNA]</scope>
    <source>
        <strain evidence="2 3">RR29</strain>
    </source>
</reference>
<dbReference type="Pfam" id="PF01636">
    <property type="entry name" value="APH"/>
    <property type="match status" value="1"/>
</dbReference>
<dbReference type="EMBL" id="JAWMAJ010000176">
    <property type="protein sequence ID" value="MDV7221512.1"/>
    <property type="molecule type" value="Genomic_DNA"/>
</dbReference>
<comment type="caution">
    <text evidence="2">The sequence shown here is derived from an EMBL/GenBank/DDBJ whole genome shotgun (WGS) entry which is preliminary data.</text>
</comment>
<accession>A0ABU4FLL4</accession>
<dbReference type="RefSeq" id="WP_317774735.1">
    <property type="nucleotide sequence ID" value="NZ_JAWMAJ010000176.1"/>
</dbReference>
<organism evidence="2 3">
    <name type="scientific">Streptomyces prunicolor</name>
    <dbReference type="NCBI Taxonomy" id="67348"/>
    <lineage>
        <taxon>Bacteria</taxon>
        <taxon>Bacillati</taxon>
        <taxon>Actinomycetota</taxon>
        <taxon>Actinomycetes</taxon>
        <taxon>Kitasatosporales</taxon>
        <taxon>Streptomycetaceae</taxon>
        <taxon>Streptomyces</taxon>
    </lineage>
</organism>
<dbReference type="InterPro" id="IPR011009">
    <property type="entry name" value="Kinase-like_dom_sf"/>
</dbReference>
<name>A0ABU4FLL4_9ACTN</name>
<sequence length="337" mass="36223">MHDTADLIAETYALGAGPWTLTPVTRGALGQIWKLSGNGSEPGSSWAVKELLFGCDEDQVRREAALREAAEKLGIASPRLLPNREGAYVSHLDRDSGSGSGSSGGSHVKLYDWIDGTPADVSEPDVLDWFGRTMALLHRAGEGESVMPSAWYERCPGDDEWAVLHAEVGRAGMPWADELGRFIDTSARELAHWVTPSDPGDLVTSHLDLQPQNVLVGRDGPVLLDWDNAGSASAERELARALFVWSGGNEGDVEAGVRVARAYRNAGGRAVVRGPQSFSMLFATALNYVRVQAECAIDQEVTAEQREFASGQVVASLGQVPDLGSVSRLSTALERVW</sequence>
<dbReference type="InterPro" id="IPR002575">
    <property type="entry name" value="Aminoglycoside_PTrfase"/>
</dbReference>
<feature type="domain" description="Aminoglycoside phosphotransferase" evidence="1">
    <location>
        <begin position="56"/>
        <end position="273"/>
    </location>
</feature>
<proteinExistence type="predicted"/>
<evidence type="ECO:0000313" key="3">
    <source>
        <dbReference type="Proteomes" id="UP001187346"/>
    </source>
</evidence>
<evidence type="ECO:0000259" key="1">
    <source>
        <dbReference type="Pfam" id="PF01636"/>
    </source>
</evidence>